<dbReference type="Proteomes" id="UP000012046">
    <property type="component" value="Unassembled WGS sequence"/>
</dbReference>
<reference evidence="2 3" key="1">
    <citation type="journal article" date="2012" name="J. Bacteriol.">
        <title>Genome Sequence of Extracellular-Protease-Producing Alishewanella jeotgali Isolated from Traditional Korean Fermented Seafood.</title>
        <authorList>
            <person name="Jung J."/>
            <person name="Chun J."/>
            <person name="Park W."/>
        </authorList>
    </citation>
    <scope>NUCLEOTIDE SEQUENCE [LARGE SCALE GENOMIC DNA]</scope>
    <source>
        <strain evidence="2 3">KCTC 22429</strain>
    </source>
</reference>
<dbReference type="STRING" id="1129374.AJE_15015"/>
<organism evidence="2 3">
    <name type="scientific">Alishewanella jeotgali KCTC 22429</name>
    <dbReference type="NCBI Taxonomy" id="1129374"/>
    <lineage>
        <taxon>Bacteria</taxon>
        <taxon>Pseudomonadati</taxon>
        <taxon>Pseudomonadota</taxon>
        <taxon>Gammaproteobacteria</taxon>
        <taxon>Alteromonadales</taxon>
        <taxon>Alteromonadaceae</taxon>
        <taxon>Alishewanella</taxon>
    </lineage>
</organism>
<gene>
    <name evidence="2" type="ORF">AJE_15015</name>
</gene>
<dbReference type="RefSeq" id="WP_008951553.1">
    <property type="nucleotide sequence ID" value="NZ_AHTH01000048.1"/>
</dbReference>
<feature type="chain" id="PRO_5003591863" description="Salt-induced outer membrane protein" evidence="1">
    <location>
        <begin position="21"/>
        <end position="263"/>
    </location>
</feature>
<dbReference type="PATRIC" id="fig|1129374.4.peg.2974"/>
<dbReference type="AlphaFoldDB" id="H3ZHZ5"/>
<evidence type="ECO:0008006" key="4">
    <source>
        <dbReference type="Google" id="ProtNLM"/>
    </source>
</evidence>
<name>H3ZHZ5_9ALTE</name>
<evidence type="ECO:0000256" key="1">
    <source>
        <dbReference type="SAM" id="SignalP"/>
    </source>
</evidence>
<keyword evidence="1" id="KW-0732">Signal</keyword>
<dbReference type="EMBL" id="AHTH01000048">
    <property type="protein sequence ID" value="EHR40001.1"/>
    <property type="molecule type" value="Genomic_DNA"/>
</dbReference>
<dbReference type="Pfam" id="PF04338">
    <property type="entry name" value="DUF481"/>
    <property type="match status" value="1"/>
</dbReference>
<keyword evidence="3" id="KW-1185">Reference proteome</keyword>
<protein>
    <recommendedName>
        <fullName evidence="4">Salt-induced outer membrane protein</fullName>
    </recommendedName>
</protein>
<proteinExistence type="predicted"/>
<evidence type="ECO:0000313" key="3">
    <source>
        <dbReference type="Proteomes" id="UP000012046"/>
    </source>
</evidence>
<dbReference type="InterPro" id="IPR007433">
    <property type="entry name" value="DUF481"/>
</dbReference>
<comment type="caution">
    <text evidence="2">The sequence shown here is derived from an EMBL/GenBank/DDBJ whole genome shotgun (WGS) entry which is preliminary data.</text>
</comment>
<feature type="signal peptide" evidence="1">
    <location>
        <begin position="1"/>
        <end position="20"/>
    </location>
</feature>
<sequence length="263" mass="29247">MPVFLLLVVALLAFHVSANEAPEEAEPLVPELQNLGLLGTLTGDIELGFLFIDGNTDARGWRVNTEMVHENDYFRNRYNVQGRIQKNQFTNSETGEVRTEATVKRYALSGQSNYKFLSGSTSFFGRGAYAYDMFGSFRQVGSLATGYANRVYQKQANYLDLETGPGFAYREGASGSTSKGLIWFLALNFEQEIYKGSRFRQTFEGNVSVDGENSAYTSRSALTAQINGRLAMRLSFSVSHNSRPEGNLQTTDTETSASLVYQF</sequence>
<evidence type="ECO:0000313" key="2">
    <source>
        <dbReference type="EMBL" id="EHR40001.1"/>
    </source>
</evidence>
<accession>H3ZHZ5</accession>
<dbReference type="eggNOG" id="COG3137">
    <property type="taxonomic scope" value="Bacteria"/>
</dbReference>